<organism evidence="1 2">
    <name type="scientific">Pelagibaculum spongiae</name>
    <dbReference type="NCBI Taxonomy" id="2080658"/>
    <lineage>
        <taxon>Bacteria</taxon>
        <taxon>Pseudomonadati</taxon>
        <taxon>Pseudomonadota</taxon>
        <taxon>Gammaproteobacteria</taxon>
        <taxon>Oceanospirillales</taxon>
        <taxon>Pelagibaculum</taxon>
    </lineage>
</organism>
<name>A0A2V1H5D3_9GAMM</name>
<keyword evidence="2" id="KW-1185">Reference proteome</keyword>
<sequence>MSISAGAVCQLSRLVKRVSAGERVQTVSFCVDCQFLTEQRAVTSLADGWKLVIPVWRFLALYRDKPNRLSERFKAL</sequence>
<reference evidence="1 2" key="1">
    <citation type="submission" date="2018-04" db="EMBL/GenBank/DDBJ databases">
        <title>Thalassorhabdus spongiae gen. nov., sp. nov., isolated from a marine sponge in South-West Iceland.</title>
        <authorList>
            <person name="Knobloch S."/>
            <person name="Daussin A."/>
            <person name="Johannsson R."/>
            <person name="Marteinsson V.T."/>
        </authorList>
    </citation>
    <scope>NUCLEOTIDE SEQUENCE [LARGE SCALE GENOMIC DNA]</scope>
    <source>
        <strain evidence="1 2">Hp12</strain>
    </source>
</reference>
<proteinExistence type="predicted"/>
<gene>
    <name evidence="1" type="ORF">DC094_02835</name>
</gene>
<evidence type="ECO:0000313" key="2">
    <source>
        <dbReference type="Proteomes" id="UP000244906"/>
    </source>
</evidence>
<dbReference type="Proteomes" id="UP000244906">
    <property type="component" value="Unassembled WGS sequence"/>
</dbReference>
<dbReference type="EMBL" id="QDDL01000001">
    <property type="protein sequence ID" value="PVZ71975.1"/>
    <property type="molecule type" value="Genomic_DNA"/>
</dbReference>
<dbReference type="RefSeq" id="WP_116685562.1">
    <property type="nucleotide sequence ID" value="NZ_CAWNYD010000001.1"/>
</dbReference>
<accession>A0A2V1H5D3</accession>
<protein>
    <submittedName>
        <fullName evidence="1">Uncharacterized protein</fullName>
    </submittedName>
</protein>
<evidence type="ECO:0000313" key="1">
    <source>
        <dbReference type="EMBL" id="PVZ71975.1"/>
    </source>
</evidence>
<dbReference type="AlphaFoldDB" id="A0A2V1H5D3"/>
<comment type="caution">
    <text evidence="1">The sequence shown here is derived from an EMBL/GenBank/DDBJ whole genome shotgun (WGS) entry which is preliminary data.</text>
</comment>